<sequence>MSFCSNCGSSLSALGAPGSVKFCPSCGAPQAAAAGKGQAMAEVPMQAAAAGKGQAMEVPMAVAVLETPVAVAVATAPPPLYATAPEFFGVSGPSSEGVGDNIDLARYGTASASTCYGHGMTASKAIRGSFESSRGFGGPGDYCHTAANDSIPTWEVQLKHPARVSSVHVYGRPGYGRRLKNVTVRLLDSGGRELHEGKYENEHGMVGFVFRVPDVVGVSIVRLTKTGRERGDEKTLNLNAVQVYGADGITARGAPVGAPTAAVAKPGREEGHFTAVGSAPKSNSTPLEDESGINLALSTLGATASASSCYGHGMVAQHVIRGSFESQRGFGGAGTYCHTAAGDSKQTLEVALFQPAAVQCVHVYGRPGYGRRLRNVRVQLLDEARNVLLENTFANPSQSPSFVWATGVCGGVKFVKLSKLPPLASGDDRTFNVNAVCVFGSDGREESDLKAAAKGDGCTIH</sequence>
<proteinExistence type="predicted"/>
<accession>A0ABQ6MH94</accession>
<dbReference type="EMBL" id="BRYB01001464">
    <property type="protein sequence ID" value="GMI26325.1"/>
    <property type="molecule type" value="Genomic_DNA"/>
</dbReference>
<dbReference type="Proteomes" id="UP001165060">
    <property type="component" value="Unassembled WGS sequence"/>
</dbReference>
<evidence type="ECO:0000313" key="1">
    <source>
        <dbReference type="EMBL" id="GMI26325.1"/>
    </source>
</evidence>
<dbReference type="InterPro" id="IPR008979">
    <property type="entry name" value="Galactose-bd-like_sf"/>
</dbReference>
<protein>
    <submittedName>
        <fullName evidence="1">Uncharacterized protein</fullName>
    </submittedName>
</protein>
<comment type="caution">
    <text evidence="1">The sequence shown here is derived from an EMBL/GenBank/DDBJ whole genome shotgun (WGS) entry which is preliminary data.</text>
</comment>
<dbReference type="Gene3D" id="2.60.120.260">
    <property type="entry name" value="Galactose-binding domain-like"/>
    <property type="match status" value="2"/>
</dbReference>
<evidence type="ECO:0000313" key="2">
    <source>
        <dbReference type="Proteomes" id="UP001165060"/>
    </source>
</evidence>
<organism evidence="1 2">
    <name type="scientific">Tetraparma gracilis</name>
    <dbReference type="NCBI Taxonomy" id="2962635"/>
    <lineage>
        <taxon>Eukaryota</taxon>
        <taxon>Sar</taxon>
        <taxon>Stramenopiles</taxon>
        <taxon>Ochrophyta</taxon>
        <taxon>Bolidophyceae</taxon>
        <taxon>Parmales</taxon>
        <taxon>Triparmaceae</taxon>
        <taxon>Tetraparma</taxon>
    </lineage>
</organism>
<name>A0ABQ6MH94_9STRA</name>
<dbReference type="SUPFAM" id="SSF49785">
    <property type="entry name" value="Galactose-binding domain-like"/>
    <property type="match status" value="2"/>
</dbReference>
<reference evidence="1 2" key="1">
    <citation type="journal article" date="2023" name="Commun. Biol.">
        <title>Genome analysis of Parmales, the sister group of diatoms, reveals the evolutionary specialization of diatoms from phago-mixotrophs to photoautotrophs.</title>
        <authorList>
            <person name="Ban H."/>
            <person name="Sato S."/>
            <person name="Yoshikawa S."/>
            <person name="Yamada K."/>
            <person name="Nakamura Y."/>
            <person name="Ichinomiya M."/>
            <person name="Sato N."/>
            <person name="Blanc-Mathieu R."/>
            <person name="Endo H."/>
            <person name="Kuwata A."/>
            <person name="Ogata H."/>
        </authorList>
    </citation>
    <scope>NUCLEOTIDE SEQUENCE [LARGE SCALE GENOMIC DNA]</scope>
</reference>
<gene>
    <name evidence="1" type="ORF">TeGR_g6375</name>
</gene>
<keyword evidence="2" id="KW-1185">Reference proteome</keyword>